<dbReference type="Pfam" id="PF01734">
    <property type="entry name" value="Patatin"/>
    <property type="match status" value="1"/>
</dbReference>
<sequence>MAEHLDGTQVAAGNSGDGVKPINLALQGGGAHGAFAWGVLDRLLEEDGLAIEGISATSAGAMNAAILAYGLTVGGRAGARQALDLFWRRIAQVALFSPLQPSPWDRFTGNYGLETSIAFPLFDALTRIVSPYQSNPLNFNPLRQLLESSVDFAALRSGSAVKLFLSATNVRTGKVRVFGADEISADAVLASACLPFLYQAVEIDGEHYWDGGYMGNPAVFPLIYECECADVVVVHINPIYRPDVPTTAPEIMNRINEISFNSSLMREMRAIGFVNRLIENGTLCSNDMKLMRMHAIDAESVMQTLGVASKLNADLDFLLHLHAIGRASAEAWLAGAFAEVGRRSTVDLQDRYL</sequence>
<comment type="caution">
    <text evidence="4">Lacks conserved residue(s) required for the propagation of feature annotation.</text>
</comment>
<evidence type="ECO:0000256" key="3">
    <source>
        <dbReference type="ARBA" id="ARBA00023098"/>
    </source>
</evidence>
<dbReference type="KEGG" id="mets:DK389_03345"/>
<evidence type="ECO:0000259" key="5">
    <source>
        <dbReference type="PROSITE" id="PS51635"/>
    </source>
</evidence>
<evidence type="ECO:0000256" key="2">
    <source>
        <dbReference type="ARBA" id="ARBA00022963"/>
    </source>
</evidence>
<reference evidence="7" key="1">
    <citation type="submission" date="2018-05" db="EMBL/GenBank/DDBJ databases">
        <title>Complete Genome Sequence of Methylobacterium sp. 17SD2-17.</title>
        <authorList>
            <person name="Srinivasan S."/>
        </authorList>
    </citation>
    <scope>NUCLEOTIDE SEQUENCE [LARGE SCALE GENOMIC DNA]</scope>
    <source>
        <strain evidence="7">17SD2-17</strain>
    </source>
</reference>
<dbReference type="InterPro" id="IPR050301">
    <property type="entry name" value="NTE"/>
</dbReference>
<keyword evidence="7" id="KW-1185">Reference proteome</keyword>
<organism evidence="6 7">
    <name type="scientific">Methylobacterium durans</name>
    <dbReference type="NCBI Taxonomy" id="2202825"/>
    <lineage>
        <taxon>Bacteria</taxon>
        <taxon>Pseudomonadati</taxon>
        <taxon>Pseudomonadota</taxon>
        <taxon>Alphaproteobacteria</taxon>
        <taxon>Hyphomicrobiales</taxon>
        <taxon>Methylobacteriaceae</taxon>
        <taxon>Methylobacterium</taxon>
    </lineage>
</organism>
<dbReference type="InterPro" id="IPR016035">
    <property type="entry name" value="Acyl_Trfase/lysoPLipase"/>
</dbReference>
<dbReference type="PROSITE" id="PS51635">
    <property type="entry name" value="PNPLA"/>
    <property type="match status" value="1"/>
</dbReference>
<dbReference type="GO" id="GO:0016042">
    <property type="term" value="P:lipid catabolic process"/>
    <property type="evidence" value="ECO:0007669"/>
    <property type="project" value="UniProtKB-UniRule"/>
</dbReference>
<protein>
    <submittedName>
        <fullName evidence="6">Alpha/beta hydrolase</fullName>
    </submittedName>
</protein>
<dbReference type="GO" id="GO:0016787">
    <property type="term" value="F:hydrolase activity"/>
    <property type="evidence" value="ECO:0007669"/>
    <property type="project" value="UniProtKB-UniRule"/>
</dbReference>
<dbReference type="EMBL" id="CP029550">
    <property type="protein sequence ID" value="AWN39746.1"/>
    <property type="molecule type" value="Genomic_DNA"/>
</dbReference>
<name>A0A2U8W392_9HYPH</name>
<dbReference type="SUPFAM" id="SSF52151">
    <property type="entry name" value="FabD/lysophospholipase-like"/>
    <property type="match status" value="1"/>
</dbReference>
<feature type="active site" description="Proton acceptor" evidence="4">
    <location>
        <position position="210"/>
    </location>
</feature>
<gene>
    <name evidence="6" type="ORF">DK389_03345</name>
</gene>
<proteinExistence type="predicted"/>
<dbReference type="InterPro" id="IPR002641">
    <property type="entry name" value="PNPLA_dom"/>
</dbReference>
<evidence type="ECO:0000256" key="4">
    <source>
        <dbReference type="PROSITE-ProRule" id="PRU01161"/>
    </source>
</evidence>
<dbReference type="OrthoDB" id="9807112at2"/>
<evidence type="ECO:0000313" key="6">
    <source>
        <dbReference type="EMBL" id="AWN39746.1"/>
    </source>
</evidence>
<feature type="domain" description="PNPLA" evidence="5">
    <location>
        <begin position="24"/>
        <end position="223"/>
    </location>
</feature>
<accession>A0A2U8W392</accession>
<feature type="short sequence motif" description="DGA/G" evidence="4">
    <location>
        <begin position="210"/>
        <end position="212"/>
    </location>
</feature>
<dbReference type="PANTHER" id="PTHR14226">
    <property type="entry name" value="NEUROPATHY TARGET ESTERASE/SWISS CHEESE D.MELANOGASTER"/>
    <property type="match status" value="1"/>
</dbReference>
<feature type="active site" description="Nucleophile" evidence="4">
    <location>
        <position position="58"/>
    </location>
</feature>
<dbReference type="Gene3D" id="3.40.1090.10">
    <property type="entry name" value="Cytosolic phospholipase A2 catalytic domain"/>
    <property type="match status" value="2"/>
</dbReference>
<evidence type="ECO:0000313" key="7">
    <source>
        <dbReference type="Proteomes" id="UP000245926"/>
    </source>
</evidence>
<dbReference type="Proteomes" id="UP000245926">
    <property type="component" value="Chromosome"/>
</dbReference>
<keyword evidence="2 4" id="KW-0442">Lipid degradation</keyword>
<dbReference type="PANTHER" id="PTHR14226:SF78">
    <property type="entry name" value="SLR0060 PROTEIN"/>
    <property type="match status" value="1"/>
</dbReference>
<evidence type="ECO:0000256" key="1">
    <source>
        <dbReference type="ARBA" id="ARBA00022801"/>
    </source>
</evidence>
<dbReference type="RefSeq" id="WP_109887433.1">
    <property type="nucleotide sequence ID" value="NZ_CP029550.1"/>
</dbReference>
<keyword evidence="3 4" id="KW-0443">Lipid metabolism</keyword>
<dbReference type="AlphaFoldDB" id="A0A2U8W392"/>
<feature type="short sequence motif" description="GXGXXG" evidence="4">
    <location>
        <begin position="28"/>
        <end position="33"/>
    </location>
</feature>
<keyword evidence="1 4" id="KW-0378">Hydrolase</keyword>